<dbReference type="HOGENOM" id="CLU_1386991_0_0_1"/>
<sequence length="197" mass="22168">MCPLLSTVEYAVPSDASCHTEQKYHGQVCSFRCFSGYGVPRAEKSCKKSSNTSVLLGFTDSSEYCSDERKREEGYEEEKEKEEGYEVEVHLSCMLDGKWSAQLPMCQPLCPALVLQEHGYIEPLSCVEQPQMVGKMCNYNCNDGYTAHDKTSNFTCIEGKWIPSHVVTSAAFDIDIFDNYIHESPLCEIYCPPLVVP</sequence>
<dbReference type="Gene3D" id="2.10.70.10">
    <property type="entry name" value="Complement Module, domain 1"/>
    <property type="match status" value="1"/>
</dbReference>
<dbReference type="SUPFAM" id="SSF57535">
    <property type="entry name" value="Complement control module/SCR domain"/>
    <property type="match status" value="2"/>
</dbReference>
<evidence type="ECO:0000259" key="3">
    <source>
        <dbReference type="PROSITE" id="PS50923"/>
    </source>
</evidence>
<evidence type="ECO:0000256" key="1">
    <source>
        <dbReference type="ARBA" id="ARBA00023157"/>
    </source>
</evidence>
<dbReference type="Proteomes" id="UP000008144">
    <property type="component" value="Chromosome 12"/>
</dbReference>
<dbReference type="AlphaFoldDB" id="F7A834"/>
<dbReference type="Ensembl" id="ENSCINT00000025991.2">
    <property type="protein sequence ID" value="ENSCINP00000025745.2"/>
    <property type="gene ID" value="ENSCING00000014170.2"/>
</dbReference>
<reference evidence="4" key="3">
    <citation type="submission" date="2025-08" db="UniProtKB">
        <authorList>
            <consortium name="Ensembl"/>
        </authorList>
    </citation>
    <scope>IDENTIFICATION</scope>
</reference>
<evidence type="ECO:0000313" key="4">
    <source>
        <dbReference type="Ensembl" id="ENSCINP00000025745.2"/>
    </source>
</evidence>
<dbReference type="Pfam" id="PF00084">
    <property type="entry name" value="Sushi"/>
    <property type="match status" value="1"/>
</dbReference>
<keyword evidence="2" id="KW-0768">Sushi</keyword>
<protein>
    <recommendedName>
        <fullName evidence="3">Sushi domain-containing protein</fullName>
    </recommendedName>
</protein>
<reference evidence="4" key="4">
    <citation type="submission" date="2025-09" db="UniProtKB">
        <authorList>
            <consortium name="Ensembl"/>
        </authorList>
    </citation>
    <scope>IDENTIFICATION</scope>
</reference>
<dbReference type="InterPro" id="IPR000436">
    <property type="entry name" value="Sushi_SCR_CCP_dom"/>
</dbReference>
<name>F7A834_CIOIN</name>
<reference evidence="5" key="1">
    <citation type="journal article" date="2002" name="Science">
        <title>The draft genome of Ciona intestinalis: insights into chordate and vertebrate origins.</title>
        <authorList>
            <person name="Dehal P."/>
            <person name="Satou Y."/>
            <person name="Campbell R.K."/>
            <person name="Chapman J."/>
            <person name="Degnan B."/>
            <person name="De Tomaso A."/>
            <person name="Davidson B."/>
            <person name="Di Gregorio A."/>
            <person name="Gelpke M."/>
            <person name="Goodstein D.M."/>
            <person name="Harafuji N."/>
            <person name="Hastings K.E."/>
            <person name="Ho I."/>
            <person name="Hotta K."/>
            <person name="Huang W."/>
            <person name="Kawashima T."/>
            <person name="Lemaire P."/>
            <person name="Martinez D."/>
            <person name="Meinertzhagen I.A."/>
            <person name="Necula S."/>
            <person name="Nonaka M."/>
            <person name="Putnam N."/>
            <person name="Rash S."/>
            <person name="Saiga H."/>
            <person name="Satake M."/>
            <person name="Terry A."/>
            <person name="Yamada L."/>
            <person name="Wang H.G."/>
            <person name="Awazu S."/>
            <person name="Azumi K."/>
            <person name="Boore J."/>
            <person name="Branno M."/>
            <person name="Chin-Bow S."/>
            <person name="DeSantis R."/>
            <person name="Doyle S."/>
            <person name="Francino P."/>
            <person name="Keys D.N."/>
            <person name="Haga S."/>
            <person name="Hayashi H."/>
            <person name="Hino K."/>
            <person name="Imai K.S."/>
            <person name="Inaba K."/>
            <person name="Kano S."/>
            <person name="Kobayashi K."/>
            <person name="Kobayashi M."/>
            <person name="Lee B.I."/>
            <person name="Makabe K.W."/>
            <person name="Manohar C."/>
            <person name="Matassi G."/>
            <person name="Medina M."/>
            <person name="Mochizuki Y."/>
            <person name="Mount S."/>
            <person name="Morishita T."/>
            <person name="Miura S."/>
            <person name="Nakayama A."/>
            <person name="Nishizaka S."/>
            <person name="Nomoto H."/>
            <person name="Ohta F."/>
            <person name="Oishi K."/>
            <person name="Rigoutsos I."/>
            <person name="Sano M."/>
            <person name="Sasaki A."/>
            <person name="Sasakura Y."/>
            <person name="Shoguchi E."/>
            <person name="Shin-i T."/>
            <person name="Spagnuolo A."/>
            <person name="Stainier D."/>
            <person name="Suzuki M.M."/>
            <person name="Tassy O."/>
            <person name="Takatori N."/>
            <person name="Tokuoka M."/>
            <person name="Yagi K."/>
            <person name="Yoshizaki F."/>
            <person name="Wada S."/>
            <person name="Zhang C."/>
            <person name="Hyatt P.D."/>
            <person name="Larimer F."/>
            <person name="Detter C."/>
            <person name="Doggett N."/>
            <person name="Glavina T."/>
            <person name="Hawkins T."/>
            <person name="Richardson P."/>
            <person name="Lucas S."/>
            <person name="Kohara Y."/>
            <person name="Levine M."/>
            <person name="Satoh N."/>
            <person name="Rokhsar D.S."/>
        </authorList>
    </citation>
    <scope>NUCLEOTIDE SEQUENCE [LARGE SCALE GENOMIC DNA]</scope>
</reference>
<proteinExistence type="predicted"/>
<dbReference type="PROSITE" id="PS50923">
    <property type="entry name" value="SUSHI"/>
    <property type="match status" value="1"/>
</dbReference>
<keyword evidence="1" id="KW-1015">Disulfide bond</keyword>
<reference evidence="4" key="2">
    <citation type="journal article" date="2008" name="Genome Biol.">
        <title>Improved genome assembly and evidence-based global gene model set for the chordate Ciona intestinalis: new insight into intron and operon populations.</title>
        <authorList>
            <person name="Satou Y."/>
            <person name="Mineta K."/>
            <person name="Ogasawara M."/>
            <person name="Sasakura Y."/>
            <person name="Shoguchi E."/>
            <person name="Ueno K."/>
            <person name="Yamada L."/>
            <person name="Matsumoto J."/>
            <person name="Wasserscheid J."/>
            <person name="Dewar K."/>
            <person name="Wiley G.B."/>
            <person name="Macmil S.L."/>
            <person name="Roe B.A."/>
            <person name="Zeller R.W."/>
            <person name="Hastings K.E."/>
            <person name="Lemaire P."/>
            <person name="Lindquist E."/>
            <person name="Endo T."/>
            <person name="Hotta K."/>
            <person name="Inaba K."/>
        </authorList>
    </citation>
    <scope>NUCLEOTIDE SEQUENCE [LARGE SCALE GENOMIC DNA]</scope>
    <source>
        <strain evidence="4">wild type</strain>
    </source>
</reference>
<evidence type="ECO:0000313" key="5">
    <source>
        <dbReference type="Proteomes" id="UP000008144"/>
    </source>
</evidence>
<dbReference type="InterPro" id="IPR035976">
    <property type="entry name" value="Sushi/SCR/CCP_sf"/>
</dbReference>
<feature type="domain" description="Sushi" evidence="3">
    <location>
        <begin position="44"/>
        <end position="108"/>
    </location>
</feature>
<dbReference type="EMBL" id="EAAA01001013">
    <property type="status" value="NOT_ANNOTATED_CDS"/>
    <property type="molecule type" value="Genomic_DNA"/>
</dbReference>
<accession>F7A834</accession>
<keyword evidence="5" id="KW-1185">Reference proteome</keyword>
<dbReference type="InParanoid" id="F7A834"/>
<evidence type="ECO:0000256" key="2">
    <source>
        <dbReference type="PROSITE-ProRule" id="PRU00302"/>
    </source>
</evidence>
<comment type="caution">
    <text evidence="2">Lacks conserved residue(s) required for the propagation of feature annotation.</text>
</comment>
<organism evidence="4 5">
    <name type="scientific">Ciona intestinalis</name>
    <name type="common">Transparent sea squirt</name>
    <name type="synonym">Ascidia intestinalis</name>
    <dbReference type="NCBI Taxonomy" id="7719"/>
    <lineage>
        <taxon>Eukaryota</taxon>
        <taxon>Metazoa</taxon>
        <taxon>Chordata</taxon>
        <taxon>Tunicata</taxon>
        <taxon>Ascidiacea</taxon>
        <taxon>Phlebobranchia</taxon>
        <taxon>Cionidae</taxon>
        <taxon>Ciona</taxon>
    </lineage>
</organism>